<keyword evidence="3" id="KW-1185">Reference proteome</keyword>
<accession>A0A8I2Z105</accession>
<proteinExistence type="predicted"/>
<protein>
    <submittedName>
        <fullName evidence="2">Uncharacterized protein</fullName>
    </submittedName>
</protein>
<feature type="compositionally biased region" description="Polar residues" evidence="1">
    <location>
        <begin position="228"/>
        <end position="247"/>
    </location>
</feature>
<gene>
    <name evidence="2" type="ORF">JVT61DRAFT_698</name>
</gene>
<feature type="region of interest" description="Disordered" evidence="1">
    <location>
        <begin position="102"/>
        <end position="136"/>
    </location>
</feature>
<dbReference type="EMBL" id="JAGFBS010000001">
    <property type="protein sequence ID" value="KAG6382061.1"/>
    <property type="molecule type" value="Genomic_DNA"/>
</dbReference>
<organism evidence="2 3">
    <name type="scientific">Boletus reticuloceps</name>
    <dbReference type="NCBI Taxonomy" id="495285"/>
    <lineage>
        <taxon>Eukaryota</taxon>
        <taxon>Fungi</taxon>
        <taxon>Dikarya</taxon>
        <taxon>Basidiomycota</taxon>
        <taxon>Agaricomycotina</taxon>
        <taxon>Agaricomycetes</taxon>
        <taxon>Agaricomycetidae</taxon>
        <taxon>Boletales</taxon>
        <taxon>Boletineae</taxon>
        <taxon>Boletaceae</taxon>
        <taxon>Boletoideae</taxon>
        <taxon>Boletus</taxon>
    </lineage>
</organism>
<feature type="region of interest" description="Disordered" evidence="1">
    <location>
        <begin position="1"/>
        <end position="32"/>
    </location>
</feature>
<feature type="compositionally biased region" description="Polar residues" evidence="1">
    <location>
        <begin position="162"/>
        <end position="172"/>
    </location>
</feature>
<name>A0A8I2Z105_9AGAM</name>
<dbReference type="AlphaFoldDB" id="A0A8I2Z105"/>
<dbReference type="OrthoDB" id="2679829at2759"/>
<feature type="compositionally biased region" description="Basic and acidic residues" evidence="1">
    <location>
        <begin position="1"/>
        <end position="17"/>
    </location>
</feature>
<comment type="caution">
    <text evidence="2">The sequence shown here is derived from an EMBL/GenBank/DDBJ whole genome shotgun (WGS) entry which is preliminary data.</text>
</comment>
<evidence type="ECO:0000256" key="1">
    <source>
        <dbReference type="SAM" id="MobiDB-lite"/>
    </source>
</evidence>
<evidence type="ECO:0000313" key="3">
    <source>
        <dbReference type="Proteomes" id="UP000683000"/>
    </source>
</evidence>
<feature type="region of interest" description="Disordered" evidence="1">
    <location>
        <begin position="156"/>
        <end position="176"/>
    </location>
</feature>
<feature type="region of interest" description="Disordered" evidence="1">
    <location>
        <begin position="228"/>
        <end position="248"/>
    </location>
</feature>
<evidence type="ECO:0000313" key="2">
    <source>
        <dbReference type="EMBL" id="KAG6382061.1"/>
    </source>
</evidence>
<dbReference type="Proteomes" id="UP000683000">
    <property type="component" value="Unassembled WGS sequence"/>
</dbReference>
<reference evidence="2" key="1">
    <citation type="submission" date="2021-03" db="EMBL/GenBank/DDBJ databases">
        <title>Evolutionary innovations through gain and loss of genes in the ectomycorrhizal Boletales.</title>
        <authorList>
            <person name="Wu G."/>
            <person name="Miyauchi S."/>
            <person name="Morin E."/>
            <person name="Yang Z.-L."/>
            <person name="Xu J."/>
            <person name="Martin F.M."/>
        </authorList>
    </citation>
    <scope>NUCLEOTIDE SEQUENCE</scope>
    <source>
        <strain evidence="2">BR01</strain>
    </source>
</reference>
<feature type="compositionally biased region" description="Low complexity" evidence="1">
    <location>
        <begin position="102"/>
        <end position="130"/>
    </location>
</feature>
<feature type="compositionally biased region" description="Polar residues" evidence="1">
    <location>
        <begin position="23"/>
        <end position="32"/>
    </location>
</feature>
<sequence>MDLARRDAMDAQRFDPLRRKKTPSSLSITATTTDMGQILRRLSQPELPPNDVVGGIWSDHELVLVPLDVSLNRDSIGSIIAESVSSSSSSDSVTSAASSASSATYFTSSSPPTAESGLGTSPSGSSSSGSRQIDTYDRDDLIITRTIIRPAAPSSIRGLFSRPSSPMVSRPTSPLLRPNTPVFQALNCFRPSAFERDVDGIQTERAMGAASQPGVAGHRHADARTVRTGSCVQGSRTAGVSRGQPSQACGPLVTPAPTPPFCIAFF</sequence>